<dbReference type="EMBL" id="UINC01121722">
    <property type="protein sequence ID" value="SVC97080.1"/>
    <property type="molecule type" value="Genomic_DNA"/>
</dbReference>
<feature type="non-terminal residue" evidence="7">
    <location>
        <position position="321"/>
    </location>
</feature>
<feature type="transmembrane region" description="Helical" evidence="6">
    <location>
        <begin position="158"/>
        <end position="182"/>
    </location>
</feature>
<gene>
    <name evidence="7" type="ORF">METZ01_LOCUS349934</name>
</gene>
<sequence length="321" mass="34767">VLVGLILWLGYEMEGVMSGLLVSAVAVSLFAAGRVIRALPREDQMGGVNETEPQGEVESRKLFEGEAKRFFLFSGFTYIFGLTSVFTDMGFAAPALALILTPEQVALFATAFKLSLMTVGLVVAGFRGVYRPLFARLRIHNEPEELRQAFTAVSKVQVVVLVPAGVGLMVMCGDFIPLLFGAEFLPSVPIAWVLVAFMYSATAFNLPEIILSVDEQYRALGWARAVFLISVPLFVVVSASYGLVGAAAVLGGARLAPSFCCYLVSRRLYGLRFPWKFVGRIAIVSGLMGAVLIVARVEWMTSPFEAVTLTIVGILLYCIGL</sequence>
<dbReference type="GO" id="GO:0005886">
    <property type="term" value="C:plasma membrane"/>
    <property type="evidence" value="ECO:0007669"/>
    <property type="project" value="UniProtKB-SubCell"/>
</dbReference>
<feature type="transmembrane region" description="Helical" evidence="6">
    <location>
        <begin position="277"/>
        <end position="297"/>
    </location>
</feature>
<evidence type="ECO:0000256" key="6">
    <source>
        <dbReference type="SAM" id="Phobius"/>
    </source>
</evidence>
<evidence type="ECO:0008006" key="8">
    <source>
        <dbReference type="Google" id="ProtNLM"/>
    </source>
</evidence>
<feature type="transmembrane region" description="Helical" evidence="6">
    <location>
        <begin position="303"/>
        <end position="320"/>
    </location>
</feature>
<dbReference type="Pfam" id="PF13440">
    <property type="entry name" value="Polysacc_synt_3"/>
    <property type="match status" value="1"/>
</dbReference>
<evidence type="ECO:0000256" key="5">
    <source>
        <dbReference type="ARBA" id="ARBA00023136"/>
    </source>
</evidence>
<accession>A0A382RI29</accession>
<keyword evidence="2" id="KW-1003">Cell membrane</keyword>
<dbReference type="AlphaFoldDB" id="A0A382RI29"/>
<organism evidence="7">
    <name type="scientific">marine metagenome</name>
    <dbReference type="NCBI Taxonomy" id="408172"/>
    <lineage>
        <taxon>unclassified sequences</taxon>
        <taxon>metagenomes</taxon>
        <taxon>ecological metagenomes</taxon>
    </lineage>
</organism>
<keyword evidence="4 6" id="KW-1133">Transmembrane helix</keyword>
<feature type="transmembrane region" description="Helical" evidence="6">
    <location>
        <begin position="70"/>
        <end position="99"/>
    </location>
</feature>
<feature type="transmembrane region" description="Helical" evidence="6">
    <location>
        <begin position="219"/>
        <end position="237"/>
    </location>
</feature>
<name>A0A382RI29_9ZZZZ</name>
<evidence type="ECO:0000256" key="2">
    <source>
        <dbReference type="ARBA" id="ARBA00022475"/>
    </source>
</evidence>
<protein>
    <recommendedName>
        <fullName evidence="8">Polysaccharide biosynthesis protein C-terminal domain-containing protein</fullName>
    </recommendedName>
</protein>
<keyword evidence="3 6" id="KW-0812">Transmembrane</keyword>
<dbReference type="PANTHER" id="PTHR30250:SF26">
    <property type="entry name" value="PSMA PROTEIN"/>
    <property type="match status" value="1"/>
</dbReference>
<feature type="transmembrane region" description="Helical" evidence="6">
    <location>
        <begin position="188"/>
        <end position="207"/>
    </location>
</feature>
<feature type="non-terminal residue" evidence="7">
    <location>
        <position position="1"/>
    </location>
</feature>
<dbReference type="PANTHER" id="PTHR30250">
    <property type="entry name" value="PST FAMILY PREDICTED COLANIC ACID TRANSPORTER"/>
    <property type="match status" value="1"/>
</dbReference>
<feature type="transmembrane region" description="Helical" evidence="6">
    <location>
        <begin position="243"/>
        <end position="265"/>
    </location>
</feature>
<feature type="transmembrane region" description="Helical" evidence="6">
    <location>
        <begin position="105"/>
        <end position="130"/>
    </location>
</feature>
<dbReference type="InterPro" id="IPR050833">
    <property type="entry name" value="Poly_Biosynth_Transport"/>
</dbReference>
<reference evidence="7" key="1">
    <citation type="submission" date="2018-05" db="EMBL/GenBank/DDBJ databases">
        <authorList>
            <person name="Lanie J.A."/>
            <person name="Ng W.-L."/>
            <person name="Kazmierczak K.M."/>
            <person name="Andrzejewski T.M."/>
            <person name="Davidsen T.M."/>
            <person name="Wayne K.J."/>
            <person name="Tettelin H."/>
            <person name="Glass J.I."/>
            <person name="Rusch D."/>
            <person name="Podicherti R."/>
            <person name="Tsui H.-C.T."/>
            <person name="Winkler M.E."/>
        </authorList>
    </citation>
    <scope>NUCLEOTIDE SEQUENCE</scope>
</reference>
<feature type="transmembrane region" description="Helical" evidence="6">
    <location>
        <begin position="15"/>
        <end position="36"/>
    </location>
</feature>
<keyword evidence="5 6" id="KW-0472">Membrane</keyword>
<proteinExistence type="predicted"/>
<evidence type="ECO:0000256" key="4">
    <source>
        <dbReference type="ARBA" id="ARBA00022989"/>
    </source>
</evidence>
<evidence type="ECO:0000256" key="1">
    <source>
        <dbReference type="ARBA" id="ARBA00004651"/>
    </source>
</evidence>
<evidence type="ECO:0000313" key="7">
    <source>
        <dbReference type="EMBL" id="SVC97080.1"/>
    </source>
</evidence>
<evidence type="ECO:0000256" key="3">
    <source>
        <dbReference type="ARBA" id="ARBA00022692"/>
    </source>
</evidence>
<comment type="subcellular location">
    <subcellularLocation>
        <location evidence="1">Cell membrane</location>
        <topology evidence="1">Multi-pass membrane protein</topology>
    </subcellularLocation>
</comment>